<gene>
    <name evidence="1" type="ORF">Ccrd_005070</name>
</gene>
<comment type="caution">
    <text evidence="1">The sequence shown here is derived from an EMBL/GenBank/DDBJ whole genome shotgun (WGS) entry which is preliminary data.</text>
</comment>
<dbReference type="AlphaFoldDB" id="A0A103XLG4"/>
<evidence type="ECO:0000313" key="2">
    <source>
        <dbReference type="Proteomes" id="UP000243975"/>
    </source>
</evidence>
<dbReference type="EMBL" id="LEKV01004802">
    <property type="protein sequence ID" value="KVH92913.1"/>
    <property type="molecule type" value="Genomic_DNA"/>
</dbReference>
<keyword evidence="2" id="KW-1185">Reference proteome</keyword>
<protein>
    <submittedName>
        <fullName evidence="1">Uncharacterized protein</fullName>
    </submittedName>
</protein>
<organism evidence="1 2">
    <name type="scientific">Cynara cardunculus var. scolymus</name>
    <name type="common">Globe artichoke</name>
    <name type="synonym">Cynara scolymus</name>
    <dbReference type="NCBI Taxonomy" id="59895"/>
    <lineage>
        <taxon>Eukaryota</taxon>
        <taxon>Viridiplantae</taxon>
        <taxon>Streptophyta</taxon>
        <taxon>Embryophyta</taxon>
        <taxon>Tracheophyta</taxon>
        <taxon>Spermatophyta</taxon>
        <taxon>Magnoliopsida</taxon>
        <taxon>eudicotyledons</taxon>
        <taxon>Gunneridae</taxon>
        <taxon>Pentapetalae</taxon>
        <taxon>asterids</taxon>
        <taxon>campanulids</taxon>
        <taxon>Asterales</taxon>
        <taxon>Asteraceae</taxon>
        <taxon>Carduoideae</taxon>
        <taxon>Cardueae</taxon>
        <taxon>Carduinae</taxon>
        <taxon>Cynara</taxon>
    </lineage>
</organism>
<reference evidence="1 2" key="1">
    <citation type="journal article" date="2016" name="Sci. Rep.">
        <title>The genome sequence of the outbreeding globe artichoke constructed de novo incorporating a phase-aware low-pass sequencing strategy of F1 progeny.</title>
        <authorList>
            <person name="Scaglione D."/>
            <person name="Reyes-Chin-Wo S."/>
            <person name="Acquadro A."/>
            <person name="Froenicke L."/>
            <person name="Portis E."/>
            <person name="Beitel C."/>
            <person name="Tirone M."/>
            <person name="Mauro R."/>
            <person name="Lo Monaco A."/>
            <person name="Mauromicale G."/>
            <person name="Faccioli P."/>
            <person name="Cattivelli L."/>
            <person name="Rieseberg L."/>
            <person name="Michelmore R."/>
            <person name="Lanteri S."/>
        </authorList>
    </citation>
    <scope>NUCLEOTIDE SEQUENCE [LARGE SCALE GENOMIC DNA]</scope>
    <source>
        <strain evidence="1">2C</strain>
    </source>
</reference>
<dbReference type="Proteomes" id="UP000243975">
    <property type="component" value="Unassembled WGS sequence"/>
</dbReference>
<dbReference type="PANTHER" id="PTHR34206">
    <property type="entry name" value="OS06G0193300 PROTEIN"/>
    <property type="match status" value="1"/>
</dbReference>
<accession>A0A103XLG4</accession>
<dbReference type="OMA" id="PRFATLH"/>
<name>A0A103XLG4_CYNCS</name>
<dbReference type="PANTHER" id="PTHR34206:SF9">
    <property type="entry name" value="NUCLEIC ACID-BINDING, OB-FOLD PROTEIN"/>
    <property type="match status" value="1"/>
</dbReference>
<dbReference type="Gramene" id="KVH92913">
    <property type="protein sequence ID" value="KVH92913"/>
    <property type="gene ID" value="Ccrd_005070"/>
</dbReference>
<evidence type="ECO:0000313" key="1">
    <source>
        <dbReference type="EMBL" id="KVH92913.1"/>
    </source>
</evidence>
<sequence>MAMGSSPLFLIHHPPHTIKKTSTRISMLATQNTSSSLIQIGSSINIQKVFEDKSRGIVCYLDDKGEITCEGYDEGPRFATLHHHQTFSPTYNQSTSQQDILRLLNRSLLLQVIDAAAAAAAGNPN</sequence>
<dbReference type="STRING" id="59895.A0A103XLG4"/>
<proteinExistence type="predicted"/>